<feature type="transmembrane region" description="Helical" evidence="1">
    <location>
        <begin position="42"/>
        <end position="60"/>
    </location>
</feature>
<keyword evidence="1" id="KW-0812">Transmembrane</keyword>
<dbReference type="OrthoDB" id="426278at2"/>
<feature type="transmembrane region" description="Helical" evidence="1">
    <location>
        <begin position="18"/>
        <end position="36"/>
    </location>
</feature>
<evidence type="ECO:0000313" key="3">
    <source>
        <dbReference type="Proteomes" id="UP000017396"/>
    </source>
</evidence>
<dbReference type="KEGG" id="glj:GKIL_1114"/>
<sequence length="112" mass="11666">MNDATGTREDTRLKATGAIWGCATGMLGISIPIIAVAGSGAVLLPLAVVGGAVVATYAVWKAAPSPSTESLPGGPRLRALEERIANLETISIRADETLKARFKQLEAEHDLK</sequence>
<dbReference type="RefSeq" id="WP_023172431.1">
    <property type="nucleotide sequence ID" value="NC_022600.1"/>
</dbReference>
<evidence type="ECO:0000256" key="1">
    <source>
        <dbReference type="SAM" id="Phobius"/>
    </source>
</evidence>
<gene>
    <name evidence="2" type="ORF">GKIL_1114</name>
</gene>
<dbReference type="AlphaFoldDB" id="U5QI90"/>
<keyword evidence="3" id="KW-1185">Reference proteome</keyword>
<dbReference type="STRING" id="1183438.GKIL_1114"/>
<accession>U5QI90</accession>
<dbReference type="Proteomes" id="UP000017396">
    <property type="component" value="Chromosome"/>
</dbReference>
<evidence type="ECO:0000313" key="2">
    <source>
        <dbReference type="EMBL" id="AGY57360.1"/>
    </source>
</evidence>
<organism evidence="2 3">
    <name type="scientific">Gloeobacter kilaueensis (strain ATCC BAA-2537 / CCAP 1431/1 / ULC 316 / JS1)</name>
    <dbReference type="NCBI Taxonomy" id="1183438"/>
    <lineage>
        <taxon>Bacteria</taxon>
        <taxon>Bacillati</taxon>
        <taxon>Cyanobacteriota</taxon>
        <taxon>Cyanophyceae</taxon>
        <taxon>Gloeobacterales</taxon>
        <taxon>Gloeobacteraceae</taxon>
        <taxon>Gloeobacter</taxon>
    </lineage>
</organism>
<keyword evidence="1" id="KW-1133">Transmembrane helix</keyword>
<dbReference type="eggNOG" id="ENOG5032W8C">
    <property type="taxonomic scope" value="Bacteria"/>
</dbReference>
<protein>
    <submittedName>
        <fullName evidence="2">Uncharacterized protein</fullName>
    </submittedName>
</protein>
<dbReference type="HOGENOM" id="CLU_158593_0_0_3"/>
<proteinExistence type="predicted"/>
<keyword evidence="1" id="KW-0472">Membrane</keyword>
<name>U5QI90_GLOK1</name>
<dbReference type="EMBL" id="CP003587">
    <property type="protein sequence ID" value="AGY57360.1"/>
    <property type="molecule type" value="Genomic_DNA"/>
</dbReference>
<reference evidence="2 3" key="1">
    <citation type="journal article" date="2013" name="PLoS ONE">
        <title>Cultivation and Complete Genome Sequencing of Gloeobacter kilaueensis sp. nov., from a Lava Cave in Kilauea Caldera, Hawai'i.</title>
        <authorList>
            <person name="Saw J.H."/>
            <person name="Schatz M."/>
            <person name="Brown M.V."/>
            <person name="Kunkel D.D."/>
            <person name="Foster J.S."/>
            <person name="Shick H."/>
            <person name="Christensen S."/>
            <person name="Hou S."/>
            <person name="Wan X."/>
            <person name="Donachie S.P."/>
        </authorList>
    </citation>
    <scope>NUCLEOTIDE SEQUENCE [LARGE SCALE GENOMIC DNA]</scope>
    <source>
        <strain evidence="3">JS</strain>
    </source>
</reference>